<dbReference type="AlphaFoldDB" id="A0A2P5CXV1"/>
<evidence type="ECO:0000259" key="1">
    <source>
        <dbReference type="Pfam" id="PF20167"/>
    </source>
</evidence>
<keyword evidence="3" id="KW-1185">Reference proteome</keyword>
<evidence type="ECO:0000313" key="3">
    <source>
        <dbReference type="Proteomes" id="UP000237105"/>
    </source>
</evidence>
<dbReference type="EMBL" id="JXTB01000084">
    <property type="protein sequence ID" value="PON65868.1"/>
    <property type="molecule type" value="Genomic_DNA"/>
</dbReference>
<gene>
    <name evidence="2" type="ORF">PanWU01x14_113570</name>
</gene>
<dbReference type="Proteomes" id="UP000237105">
    <property type="component" value="Unassembled WGS sequence"/>
</dbReference>
<evidence type="ECO:0000313" key="2">
    <source>
        <dbReference type="EMBL" id="PON65868.1"/>
    </source>
</evidence>
<feature type="domain" description="Putative plant transposon protein" evidence="1">
    <location>
        <begin position="60"/>
        <end position="147"/>
    </location>
</feature>
<dbReference type="InterPro" id="IPR046796">
    <property type="entry name" value="Transposase_32_dom"/>
</dbReference>
<name>A0A2P5CXV1_PARAD</name>
<proteinExistence type="predicted"/>
<comment type="caution">
    <text evidence="2">The sequence shown here is derived from an EMBL/GenBank/DDBJ whole genome shotgun (WGS) entry which is preliminary data.</text>
</comment>
<sequence>MGIKRVTRKASKAVKFKSEAAETRYEENIQNRPLSAEKGFVGDNSKPLEKPPFIADVITQHNWQLFCAHPEDPIVPLVREFYANMTNPDDDTVYVRGVQVLLSSEAINTIYGLGDPIDEHSEFVEAITEPELATVLETVAIAGAEWNVSS</sequence>
<reference evidence="3" key="1">
    <citation type="submission" date="2016-06" db="EMBL/GenBank/DDBJ databases">
        <title>Parallel loss of symbiosis genes in relatives of nitrogen-fixing non-legume Parasponia.</title>
        <authorList>
            <person name="Van Velzen R."/>
            <person name="Holmer R."/>
            <person name="Bu F."/>
            <person name="Rutten L."/>
            <person name="Van Zeijl A."/>
            <person name="Liu W."/>
            <person name="Santuari L."/>
            <person name="Cao Q."/>
            <person name="Sharma T."/>
            <person name="Shen D."/>
            <person name="Roswanjaya Y."/>
            <person name="Wardhani T."/>
            <person name="Kalhor M.S."/>
            <person name="Jansen J."/>
            <person name="Van den Hoogen J."/>
            <person name="Gungor B."/>
            <person name="Hartog M."/>
            <person name="Hontelez J."/>
            <person name="Verver J."/>
            <person name="Yang W.-C."/>
            <person name="Schijlen E."/>
            <person name="Repin R."/>
            <person name="Schilthuizen M."/>
            <person name="Schranz E."/>
            <person name="Heidstra R."/>
            <person name="Miyata K."/>
            <person name="Fedorova E."/>
            <person name="Kohlen W."/>
            <person name="Bisseling T."/>
            <person name="Smit S."/>
            <person name="Geurts R."/>
        </authorList>
    </citation>
    <scope>NUCLEOTIDE SEQUENCE [LARGE SCALE GENOMIC DNA]</scope>
    <source>
        <strain evidence="3">cv. WU1-14</strain>
    </source>
</reference>
<accession>A0A2P5CXV1</accession>
<dbReference type="Pfam" id="PF20167">
    <property type="entry name" value="Transposase_32"/>
    <property type="match status" value="1"/>
</dbReference>
<dbReference type="OrthoDB" id="1678572at2759"/>
<organism evidence="2 3">
    <name type="scientific">Parasponia andersonii</name>
    <name type="common">Sponia andersonii</name>
    <dbReference type="NCBI Taxonomy" id="3476"/>
    <lineage>
        <taxon>Eukaryota</taxon>
        <taxon>Viridiplantae</taxon>
        <taxon>Streptophyta</taxon>
        <taxon>Embryophyta</taxon>
        <taxon>Tracheophyta</taxon>
        <taxon>Spermatophyta</taxon>
        <taxon>Magnoliopsida</taxon>
        <taxon>eudicotyledons</taxon>
        <taxon>Gunneridae</taxon>
        <taxon>Pentapetalae</taxon>
        <taxon>rosids</taxon>
        <taxon>fabids</taxon>
        <taxon>Rosales</taxon>
        <taxon>Cannabaceae</taxon>
        <taxon>Parasponia</taxon>
    </lineage>
</organism>
<protein>
    <recommendedName>
        <fullName evidence="1">Putative plant transposon protein domain-containing protein</fullName>
    </recommendedName>
</protein>